<dbReference type="EMBL" id="UOGL01000650">
    <property type="protein sequence ID" value="VAX42370.1"/>
    <property type="molecule type" value="Genomic_DNA"/>
</dbReference>
<dbReference type="Gene3D" id="3.30.70.270">
    <property type="match status" value="1"/>
</dbReference>
<dbReference type="Pfam" id="PF00990">
    <property type="entry name" value="GGDEF"/>
    <property type="match status" value="1"/>
</dbReference>
<dbReference type="FunFam" id="3.30.70.270:FF:000001">
    <property type="entry name" value="Diguanylate cyclase domain protein"/>
    <property type="match status" value="1"/>
</dbReference>
<evidence type="ECO:0000259" key="2">
    <source>
        <dbReference type="PROSITE" id="PS50887"/>
    </source>
</evidence>
<dbReference type="InterPro" id="IPR050469">
    <property type="entry name" value="Diguanylate_Cyclase"/>
</dbReference>
<proteinExistence type="predicted"/>
<dbReference type="PROSITE" id="PS50887">
    <property type="entry name" value="GGDEF"/>
    <property type="match status" value="1"/>
</dbReference>
<keyword evidence="1" id="KW-0472">Membrane</keyword>
<sequence>MILKRPVLISIKTIRVIPLLFTAGLLLIVAIVDHWLLPKFSLELFYIFPIILFVSEGKWYGLFFSFVAAFLAKTITQNEEGFWELGITGGYWNLFTLIGFYLTVALLAFIVNLFYDQMTALSQQDTQTGLLNQKTFLAVLSTEQNRSERLAKVLSVVYLDLDNFKAINDSCGHAFGDVIIQFVGDVLKTLLRDYDDSARMGGDEFALLLPETNSINAQQIVQRLQTIFSEIQMSEFDNEIKEKMSSFPATFSVGIVTYHTPKLSAEEILQAADQQMYEAKKKGKNKICAKQILSSNKKHK</sequence>
<feature type="transmembrane region" description="Helical" evidence="1">
    <location>
        <begin position="44"/>
        <end position="71"/>
    </location>
</feature>
<dbReference type="InterPro" id="IPR043128">
    <property type="entry name" value="Rev_trsase/Diguanyl_cyclase"/>
</dbReference>
<dbReference type="SUPFAM" id="SSF55073">
    <property type="entry name" value="Nucleotide cyclase"/>
    <property type="match status" value="1"/>
</dbReference>
<feature type="domain" description="GGDEF" evidence="2">
    <location>
        <begin position="152"/>
        <end position="292"/>
    </location>
</feature>
<evidence type="ECO:0000256" key="1">
    <source>
        <dbReference type="SAM" id="Phobius"/>
    </source>
</evidence>
<dbReference type="PANTHER" id="PTHR45138">
    <property type="entry name" value="REGULATORY COMPONENTS OF SENSORY TRANSDUCTION SYSTEM"/>
    <property type="match status" value="1"/>
</dbReference>
<keyword evidence="1" id="KW-1133">Transmembrane helix</keyword>
<evidence type="ECO:0000313" key="3">
    <source>
        <dbReference type="EMBL" id="VAX42370.1"/>
    </source>
</evidence>
<dbReference type="InterPro" id="IPR000160">
    <property type="entry name" value="GGDEF_dom"/>
</dbReference>
<dbReference type="NCBIfam" id="TIGR00254">
    <property type="entry name" value="GGDEF"/>
    <property type="match status" value="1"/>
</dbReference>
<feature type="transmembrane region" description="Helical" evidence="1">
    <location>
        <begin position="16"/>
        <end position="37"/>
    </location>
</feature>
<dbReference type="SMART" id="SM00267">
    <property type="entry name" value="GGDEF"/>
    <property type="match status" value="1"/>
</dbReference>
<protein>
    <submittedName>
        <fullName evidence="3">Diguanylate cyclase/phosphodiesterase (GGDEF &amp; EAL domains) with PAS/PAC sensor(S)</fullName>
    </submittedName>
</protein>
<name>A0A3B1E1S9_9ZZZZ</name>
<dbReference type="PANTHER" id="PTHR45138:SF9">
    <property type="entry name" value="DIGUANYLATE CYCLASE DGCM-RELATED"/>
    <property type="match status" value="1"/>
</dbReference>
<dbReference type="GO" id="GO:0052621">
    <property type="term" value="F:diguanylate cyclase activity"/>
    <property type="evidence" value="ECO:0007669"/>
    <property type="project" value="TreeGrafter"/>
</dbReference>
<keyword evidence="1" id="KW-0812">Transmembrane</keyword>
<dbReference type="AlphaFoldDB" id="A0A3B1E1S9"/>
<feature type="transmembrane region" description="Helical" evidence="1">
    <location>
        <begin position="91"/>
        <end position="115"/>
    </location>
</feature>
<gene>
    <name evidence="3" type="ORF">MNBD_PLANCTO02-604</name>
</gene>
<accession>A0A3B1E1S9</accession>
<dbReference type="InterPro" id="IPR029787">
    <property type="entry name" value="Nucleotide_cyclase"/>
</dbReference>
<dbReference type="CDD" id="cd01949">
    <property type="entry name" value="GGDEF"/>
    <property type="match status" value="1"/>
</dbReference>
<reference evidence="3" key="1">
    <citation type="submission" date="2018-06" db="EMBL/GenBank/DDBJ databases">
        <authorList>
            <person name="Zhirakovskaya E."/>
        </authorList>
    </citation>
    <scope>NUCLEOTIDE SEQUENCE</scope>
</reference>
<organism evidence="3">
    <name type="scientific">hydrothermal vent metagenome</name>
    <dbReference type="NCBI Taxonomy" id="652676"/>
    <lineage>
        <taxon>unclassified sequences</taxon>
        <taxon>metagenomes</taxon>
        <taxon>ecological metagenomes</taxon>
    </lineage>
</organism>